<evidence type="ECO:0000256" key="4">
    <source>
        <dbReference type="ARBA" id="ARBA00020268"/>
    </source>
</evidence>
<keyword evidence="6" id="KW-0050">Antiport</keyword>
<feature type="transmembrane region" description="Helical" evidence="13">
    <location>
        <begin position="55"/>
        <end position="80"/>
    </location>
</feature>
<accession>A0ABR7GH25</accession>
<comment type="caution">
    <text evidence="14">The sequence shown here is derived from an EMBL/GenBank/DDBJ whole genome shotgun (WGS) entry which is preliminary data.</text>
</comment>
<reference evidence="14 15" key="1">
    <citation type="submission" date="2020-08" db="EMBL/GenBank/DDBJ databases">
        <title>Genome public.</title>
        <authorList>
            <person name="Liu C."/>
            <person name="Sun Q."/>
        </authorList>
    </citation>
    <scope>NUCLEOTIDE SEQUENCE [LARGE SCALE GENOMIC DNA]</scope>
    <source>
        <strain evidence="14 15">NSJ-9</strain>
    </source>
</reference>
<feature type="transmembrane region" description="Helical" evidence="13">
    <location>
        <begin position="418"/>
        <end position="436"/>
    </location>
</feature>
<evidence type="ECO:0000256" key="7">
    <source>
        <dbReference type="ARBA" id="ARBA00022475"/>
    </source>
</evidence>
<feature type="transmembrane region" description="Helical" evidence="13">
    <location>
        <begin position="12"/>
        <end position="35"/>
    </location>
</feature>
<evidence type="ECO:0000256" key="9">
    <source>
        <dbReference type="ARBA" id="ARBA00022989"/>
    </source>
</evidence>
<evidence type="ECO:0000256" key="1">
    <source>
        <dbReference type="ARBA" id="ARBA00003408"/>
    </source>
</evidence>
<comment type="function">
    <text evidence="1">Multidrug efflux pump.</text>
</comment>
<evidence type="ECO:0000256" key="10">
    <source>
        <dbReference type="ARBA" id="ARBA00023065"/>
    </source>
</evidence>
<feature type="transmembrane region" description="Helical" evidence="13">
    <location>
        <begin position="192"/>
        <end position="215"/>
    </location>
</feature>
<keyword evidence="7" id="KW-1003">Cell membrane</keyword>
<dbReference type="NCBIfam" id="TIGR00797">
    <property type="entry name" value="matE"/>
    <property type="match status" value="1"/>
</dbReference>
<feature type="transmembrane region" description="Helical" evidence="13">
    <location>
        <begin position="317"/>
        <end position="339"/>
    </location>
</feature>
<name>A0ABR7GH25_9FIRM</name>
<dbReference type="PIRSF" id="PIRSF006603">
    <property type="entry name" value="DinF"/>
    <property type="match status" value="1"/>
</dbReference>
<evidence type="ECO:0000256" key="8">
    <source>
        <dbReference type="ARBA" id="ARBA00022692"/>
    </source>
</evidence>
<feature type="transmembrane region" description="Helical" evidence="13">
    <location>
        <begin position="359"/>
        <end position="382"/>
    </location>
</feature>
<dbReference type="InterPro" id="IPR050222">
    <property type="entry name" value="MATE_MdtK"/>
</dbReference>
<feature type="transmembrane region" description="Helical" evidence="13">
    <location>
        <begin position="240"/>
        <end position="265"/>
    </location>
</feature>
<keyword evidence="9 13" id="KW-1133">Transmembrane helix</keyword>
<dbReference type="Pfam" id="PF01554">
    <property type="entry name" value="MatE"/>
    <property type="match status" value="2"/>
</dbReference>
<protein>
    <recommendedName>
        <fullName evidence="4">Probable multidrug resistance protein NorM</fullName>
    </recommendedName>
    <alternativeName>
        <fullName evidence="12">Multidrug-efflux transporter</fullName>
    </alternativeName>
</protein>
<keyword evidence="5" id="KW-0813">Transport</keyword>
<dbReference type="Proteomes" id="UP000643810">
    <property type="component" value="Unassembled WGS sequence"/>
</dbReference>
<feature type="transmembrane region" description="Helical" evidence="13">
    <location>
        <begin position="285"/>
        <end position="305"/>
    </location>
</feature>
<organism evidence="14 15">
    <name type="scientific">Roseburia lenta</name>
    <dbReference type="NCBI Taxonomy" id="2763061"/>
    <lineage>
        <taxon>Bacteria</taxon>
        <taxon>Bacillati</taxon>
        <taxon>Bacillota</taxon>
        <taxon>Clostridia</taxon>
        <taxon>Lachnospirales</taxon>
        <taxon>Lachnospiraceae</taxon>
        <taxon>Roseburia</taxon>
    </lineage>
</organism>
<dbReference type="InterPro" id="IPR002528">
    <property type="entry name" value="MATE_fam"/>
</dbReference>
<evidence type="ECO:0000256" key="5">
    <source>
        <dbReference type="ARBA" id="ARBA00022448"/>
    </source>
</evidence>
<evidence type="ECO:0000256" key="2">
    <source>
        <dbReference type="ARBA" id="ARBA00004651"/>
    </source>
</evidence>
<evidence type="ECO:0000256" key="13">
    <source>
        <dbReference type="SAM" id="Phobius"/>
    </source>
</evidence>
<dbReference type="EMBL" id="JACOPG010000003">
    <property type="protein sequence ID" value="MBC5686743.1"/>
    <property type="molecule type" value="Genomic_DNA"/>
</dbReference>
<feature type="transmembrane region" description="Helical" evidence="13">
    <location>
        <begin position="394"/>
        <end position="412"/>
    </location>
</feature>
<keyword evidence="10" id="KW-0406">Ion transport</keyword>
<feature type="transmembrane region" description="Helical" evidence="13">
    <location>
        <begin position="92"/>
        <end position="114"/>
    </location>
</feature>
<keyword evidence="15" id="KW-1185">Reference proteome</keyword>
<evidence type="ECO:0000256" key="6">
    <source>
        <dbReference type="ARBA" id="ARBA00022449"/>
    </source>
</evidence>
<evidence type="ECO:0000256" key="11">
    <source>
        <dbReference type="ARBA" id="ARBA00023136"/>
    </source>
</evidence>
<evidence type="ECO:0000313" key="15">
    <source>
        <dbReference type="Proteomes" id="UP000643810"/>
    </source>
</evidence>
<keyword evidence="8 13" id="KW-0812">Transmembrane</keyword>
<evidence type="ECO:0000256" key="3">
    <source>
        <dbReference type="ARBA" id="ARBA00010199"/>
    </source>
</evidence>
<evidence type="ECO:0000256" key="12">
    <source>
        <dbReference type="ARBA" id="ARBA00031636"/>
    </source>
</evidence>
<dbReference type="PANTHER" id="PTHR43298">
    <property type="entry name" value="MULTIDRUG RESISTANCE PROTEIN NORM-RELATED"/>
    <property type="match status" value="1"/>
</dbReference>
<dbReference type="PANTHER" id="PTHR43298:SF2">
    <property type="entry name" value="FMN_FAD EXPORTER YEEO-RELATED"/>
    <property type="match status" value="1"/>
</dbReference>
<feature type="transmembrane region" description="Helical" evidence="13">
    <location>
        <begin position="134"/>
        <end position="154"/>
    </location>
</feature>
<feature type="transmembrane region" description="Helical" evidence="13">
    <location>
        <begin position="166"/>
        <end position="186"/>
    </location>
</feature>
<gene>
    <name evidence="14" type="ORF">H8R94_09045</name>
</gene>
<comment type="similarity">
    <text evidence="3">Belongs to the multi antimicrobial extrusion (MATE) (TC 2.A.66.1) family.</text>
</comment>
<comment type="subcellular location">
    <subcellularLocation>
        <location evidence="2">Cell membrane</location>
        <topology evidence="2">Multi-pass membrane protein</topology>
    </subcellularLocation>
</comment>
<dbReference type="RefSeq" id="WP_186854459.1">
    <property type="nucleotide sequence ID" value="NZ_JACOPG010000003.1"/>
</dbReference>
<dbReference type="InterPro" id="IPR048279">
    <property type="entry name" value="MdtK-like"/>
</dbReference>
<evidence type="ECO:0000313" key="14">
    <source>
        <dbReference type="EMBL" id="MBC5686743.1"/>
    </source>
</evidence>
<keyword evidence="11 13" id="KW-0472">Membrane</keyword>
<proteinExistence type="inferred from homology"/>
<sequence>MNQTFMKEKKILPLVLSMALPMVVSMAVNSLYNIIDSYFIAKLSEDAMTALSLVFPAQNIITSVAVGFGVGINAAIAFFLGAKEQKTADLAASQGVFFNLIHGVLLTILGLLGMKSFLSMYTTNTNVLSLALTYANLVFLFAPVVTVGITYEKIFQAIGWMKETMVCMLVGFVTNIILDPLLIFGIGPFPKWGIWGAAFATGSGQVLTLVAYFIFYYRKPRVVHITVADCKPDASILKRLYGVGIPATLNMALPSFLISVLNAILAGFSETYVMVLGVYYKLQTFIYLSATGIVQGIRPLVGYNYGAGEGKRVRKIYATGLVLTVFLMVLGTTLSWIMPERLFGLFTTNATTLSLGVEALHIISIGFIVSAISVTTCGALEGIGMGLPSLMISLLRYSIVIMPAAFVLSRIFGATGVWMAFPIAETITGIASYIIWCKKRKSFIMVS</sequence>